<dbReference type="Gene3D" id="3.30.40.10">
    <property type="entry name" value="Zinc/RING finger domain, C3HC4 (zinc finger)"/>
    <property type="match status" value="1"/>
</dbReference>
<dbReference type="EMBL" id="KZ454963">
    <property type="protein sequence ID" value="PNW69611.1"/>
    <property type="molecule type" value="Genomic_DNA"/>
</dbReference>
<evidence type="ECO:0000259" key="3">
    <source>
        <dbReference type="PROSITE" id="PS50089"/>
    </source>
</evidence>
<dbReference type="GO" id="GO:0005737">
    <property type="term" value="C:cytoplasm"/>
    <property type="evidence" value="ECO:0000318"/>
    <property type="project" value="GO_Central"/>
</dbReference>
<dbReference type="InParanoid" id="A0A2K3CMU6"/>
<dbReference type="GeneID" id="66057370"/>
<organism evidence="4 5">
    <name type="scientific">Chlamydomonas reinhardtii</name>
    <name type="common">Chlamydomonas smithii</name>
    <dbReference type="NCBI Taxonomy" id="3055"/>
    <lineage>
        <taxon>Eukaryota</taxon>
        <taxon>Viridiplantae</taxon>
        <taxon>Chlorophyta</taxon>
        <taxon>core chlorophytes</taxon>
        <taxon>Chlorophyceae</taxon>
        <taxon>CS clade</taxon>
        <taxon>Chlamydomonadales</taxon>
        <taxon>Chlamydomonadaceae</taxon>
        <taxon>Chlamydomonas</taxon>
    </lineage>
</organism>
<proteinExistence type="predicted"/>
<evidence type="ECO:0000313" key="5">
    <source>
        <dbReference type="Proteomes" id="UP000006906"/>
    </source>
</evidence>
<dbReference type="SMART" id="SM00184">
    <property type="entry name" value="RING"/>
    <property type="match status" value="1"/>
</dbReference>
<evidence type="ECO:0000256" key="2">
    <source>
        <dbReference type="SAM" id="MobiDB-lite"/>
    </source>
</evidence>
<dbReference type="Gramene" id="PNW69611">
    <property type="protein sequence ID" value="PNW69611"/>
    <property type="gene ID" value="CHLRE_36g759597v5"/>
</dbReference>
<protein>
    <recommendedName>
        <fullName evidence="3">RING-type domain-containing protein</fullName>
    </recommendedName>
</protein>
<dbReference type="SUPFAM" id="SSF57850">
    <property type="entry name" value="RING/U-box"/>
    <property type="match status" value="1"/>
</dbReference>
<feature type="region of interest" description="Disordered" evidence="2">
    <location>
        <begin position="652"/>
        <end position="765"/>
    </location>
</feature>
<dbReference type="GO" id="GO:0006511">
    <property type="term" value="P:ubiquitin-dependent protein catabolic process"/>
    <property type="evidence" value="ECO:0000318"/>
    <property type="project" value="GO_Central"/>
</dbReference>
<evidence type="ECO:0000313" key="4">
    <source>
        <dbReference type="EMBL" id="PNW69611.1"/>
    </source>
</evidence>
<name>A0A2K3CMU6_CHLRE</name>
<evidence type="ECO:0000256" key="1">
    <source>
        <dbReference type="PROSITE-ProRule" id="PRU00175"/>
    </source>
</evidence>
<feature type="compositionally biased region" description="Basic residues" evidence="2">
    <location>
        <begin position="722"/>
        <end position="737"/>
    </location>
</feature>
<dbReference type="OrthoDB" id="10609864at2759"/>
<dbReference type="GO" id="GO:0061630">
    <property type="term" value="F:ubiquitin protein ligase activity"/>
    <property type="evidence" value="ECO:0000318"/>
    <property type="project" value="GO_Central"/>
</dbReference>
<dbReference type="InterPro" id="IPR001841">
    <property type="entry name" value="Znf_RING"/>
</dbReference>
<dbReference type="InterPro" id="IPR051826">
    <property type="entry name" value="E3_ubiquitin-ligase_domain"/>
</dbReference>
<dbReference type="PANTHER" id="PTHR22765">
    <property type="entry name" value="RING FINGER AND PROTEASE ASSOCIATED DOMAIN-CONTAINING"/>
    <property type="match status" value="1"/>
</dbReference>
<accession>A0A2K3CMU6</accession>
<dbReference type="InterPro" id="IPR013083">
    <property type="entry name" value="Znf_RING/FYVE/PHD"/>
</dbReference>
<dbReference type="CDD" id="cd16448">
    <property type="entry name" value="RING-H2"/>
    <property type="match status" value="1"/>
</dbReference>
<gene>
    <name evidence="4" type="ORF">CHLRE_36g759597v5</name>
</gene>
<dbReference type="GO" id="GO:0008270">
    <property type="term" value="F:zinc ion binding"/>
    <property type="evidence" value="ECO:0007669"/>
    <property type="project" value="UniProtKB-KW"/>
</dbReference>
<keyword evidence="5" id="KW-1185">Reference proteome</keyword>
<feature type="compositionally biased region" description="Acidic residues" evidence="2">
    <location>
        <begin position="748"/>
        <end position="757"/>
    </location>
</feature>
<dbReference type="Pfam" id="PF13639">
    <property type="entry name" value="zf-RING_2"/>
    <property type="match status" value="1"/>
</dbReference>
<reference evidence="4 5" key="1">
    <citation type="journal article" date="2007" name="Science">
        <title>The Chlamydomonas genome reveals the evolution of key animal and plant functions.</title>
        <authorList>
            <person name="Merchant S.S."/>
            <person name="Prochnik S.E."/>
            <person name="Vallon O."/>
            <person name="Harris E.H."/>
            <person name="Karpowicz S.J."/>
            <person name="Witman G.B."/>
            <person name="Terry A."/>
            <person name="Salamov A."/>
            <person name="Fritz-Laylin L.K."/>
            <person name="Marechal-Drouard L."/>
            <person name="Marshall W.F."/>
            <person name="Qu L.H."/>
            <person name="Nelson D.R."/>
            <person name="Sanderfoot A.A."/>
            <person name="Spalding M.H."/>
            <person name="Kapitonov V.V."/>
            <person name="Ren Q."/>
            <person name="Ferris P."/>
            <person name="Lindquist E."/>
            <person name="Shapiro H."/>
            <person name="Lucas S.M."/>
            <person name="Grimwood J."/>
            <person name="Schmutz J."/>
            <person name="Cardol P."/>
            <person name="Cerutti H."/>
            <person name="Chanfreau G."/>
            <person name="Chen C.L."/>
            <person name="Cognat V."/>
            <person name="Croft M.T."/>
            <person name="Dent R."/>
            <person name="Dutcher S."/>
            <person name="Fernandez E."/>
            <person name="Fukuzawa H."/>
            <person name="Gonzalez-Ballester D."/>
            <person name="Gonzalez-Halphen D."/>
            <person name="Hallmann A."/>
            <person name="Hanikenne M."/>
            <person name="Hippler M."/>
            <person name="Inwood W."/>
            <person name="Jabbari K."/>
            <person name="Kalanon M."/>
            <person name="Kuras R."/>
            <person name="Lefebvre P.A."/>
            <person name="Lemaire S.D."/>
            <person name="Lobanov A.V."/>
            <person name="Lohr M."/>
            <person name="Manuell A."/>
            <person name="Meier I."/>
            <person name="Mets L."/>
            <person name="Mittag M."/>
            <person name="Mittelmeier T."/>
            <person name="Moroney J.V."/>
            <person name="Moseley J."/>
            <person name="Napoli C."/>
            <person name="Nedelcu A.M."/>
            <person name="Niyogi K."/>
            <person name="Novoselov S.V."/>
            <person name="Paulsen I.T."/>
            <person name="Pazour G."/>
            <person name="Purton S."/>
            <person name="Ral J.P."/>
            <person name="Riano-Pachon D.M."/>
            <person name="Riekhof W."/>
            <person name="Rymarquis L."/>
            <person name="Schroda M."/>
            <person name="Stern D."/>
            <person name="Umen J."/>
            <person name="Willows R."/>
            <person name="Wilson N."/>
            <person name="Zimmer S.L."/>
            <person name="Allmer J."/>
            <person name="Balk J."/>
            <person name="Bisova K."/>
            <person name="Chen C.J."/>
            <person name="Elias M."/>
            <person name="Gendler K."/>
            <person name="Hauser C."/>
            <person name="Lamb M.R."/>
            <person name="Ledford H."/>
            <person name="Long J.C."/>
            <person name="Minagawa J."/>
            <person name="Page M.D."/>
            <person name="Pan J."/>
            <person name="Pootakham W."/>
            <person name="Roje S."/>
            <person name="Rose A."/>
            <person name="Stahlberg E."/>
            <person name="Terauchi A.M."/>
            <person name="Yang P."/>
            <person name="Ball S."/>
            <person name="Bowler C."/>
            <person name="Dieckmann C.L."/>
            <person name="Gladyshev V.N."/>
            <person name="Green P."/>
            <person name="Jorgensen R."/>
            <person name="Mayfield S."/>
            <person name="Mueller-Roeber B."/>
            <person name="Rajamani S."/>
            <person name="Sayre R.T."/>
            <person name="Brokstein P."/>
            <person name="Dubchak I."/>
            <person name="Goodstein D."/>
            <person name="Hornick L."/>
            <person name="Huang Y.W."/>
            <person name="Jhaveri J."/>
            <person name="Luo Y."/>
            <person name="Martinez D."/>
            <person name="Ngau W.C."/>
            <person name="Otillar B."/>
            <person name="Poliakov A."/>
            <person name="Porter A."/>
            <person name="Szajkowski L."/>
            <person name="Werner G."/>
            <person name="Zhou K."/>
            <person name="Grigoriev I.V."/>
            <person name="Rokhsar D.S."/>
            <person name="Grossman A.R."/>
        </authorList>
    </citation>
    <scope>NUCLEOTIDE SEQUENCE [LARGE SCALE GENOMIC DNA]</scope>
    <source>
        <strain evidence="5">CC-503</strain>
    </source>
</reference>
<feature type="compositionally biased region" description="Low complexity" evidence="2">
    <location>
        <begin position="677"/>
        <end position="689"/>
    </location>
</feature>
<dbReference type="AlphaFoldDB" id="A0A2K3CMU6"/>
<feature type="compositionally biased region" description="Pro residues" evidence="2">
    <location>
        <begin position="145"/>
        <end position="155"/>
    </location>
</feature>
<feature type="compositionally biased region" description="Gly residues" evidence="2">
    <location>
        <begin position="738"/>
        <end position="747"/>
    </location>
</feature>
<dbReference type="Proteomes" id="UP000006906">
    <property type="component" value="Unassembled WGS sequence"/>
</dbReference>
<dbReference type="PROSITE" id="PS50089">
    <property type="entry name" value="ZF_RING_2"/>
    <property type="match status" value="1"/>
</dbReference>
<feature type="domain" description="RING-type" evidence="3">
    <location>
        <begin position="799"/>
        <end position="867"/>
    </location>
</feature>
<dbReference type="PANTHER" id="PTHR22765:SF430">
    <property type="entry name" value="RECEPTOR HOMOLOGY REGION, TRANSMEMBRANE DOMAIN- AND RING DOMAIN-CONTAINING PROTEIN 2"/>
    <property type="match status" value="1"/>
</dbReference>
<dbReference type="KEGG" id="cre:CHLRE_36g759597v5"/>
<keyword evidence="1" id="KW-0479">Metal-binding</keyword>
<keyword evidence="1" id="KW-0862">Zinc</keyword>
<feature type="region of interest" description="Disordered" evidence="2">
    <location>
        <begin position="142"/>
        <end position="161"/>
    </location>
</feature>
<dbReference type="RefSeq" id="XP_042914039.1">
    <property type="nucleotide sequence ID" value="XM_043073032.1"/>
</dbReference>
<keyword evidence="1" id="KW-0863">Zinc-finger</keyword>
<sequence>MSSALARHLGLQTVALVGNGAQSLLGGGGGPTSMLTDRIQLQLLDSSGRAVASYDVPVMFVLEHTALEMQVGMDVCQISVTGGTGHTIIPPGGGAAVPLPRLLPRRWQPGENRAAGLVGGTIRVSEEARQLGLAYRAALAAGQPVPQPPPQPQPPQAREASAEECFGGGGNIVRPPTQLRFDSPLEPGDEVLFFRQGFTGDLGLEDSELVKYNYCGPGAYGGDVAAAVVDARGGRHAVIRAALNPSGGATYMSVALAEHLGLRTVALGGSGTVSAVGGGGRVSMLVDPVQIQLLDTNGGAVASYDLPIMFVLEHVAHQLHLGPDACRQHAVTHTSAAGHCIAAAAPAGGGSSSAAAAAGAGAAADVALPRLVPRRWQPGESREEVHAVTIDVAADTRAEAVARARAREEARRPAPAEECFGADVLVRPAARLQFVNPSEQGDEVLFFRGHSWAYNELHDSERVKYNYDLAGAMGGGVAAAIVAGDGGTRHAVIRAMVDPGGSTYMSAELAERLRLRTVALGGSGTVSAVGGGGRAWMLVDPIQIQLLDTNGRAFASYPAPLVFVFERAPFELHIGPDVCPVSQVNGYATIVALPDGTSSVMTPRLLPRRWQPGEGRVEVYTCSLWPADDTFEEAVARVVARAGVRARLAAAAEGQDPVAASARAESTVQRTYAEGAPGRVWRPGGRQRPPQAPPAPQQGSAAWVEDWLPPQYRSGGSGGGRGSRRRRGRGHSRRRGGRGGARGGGEGSSEEVDEEGADVVSGGVATDPFAGLPPLPPALRSARWAEVAATHLPAGDTECVVCAWSLTGAAEAGAARAAAAGGGGGAGEAGLGPGDVVVQLGCRHTFHELCVRQMMMQRQSRSCPLCRMAMC</sequence>